<dbReference type="EMBL" id="JARTFS010000016">
    <property type="protein sequence ID" value="MED4403360.1"/>
    <property type="molecule type" value="Genomic_DNA"/>
</dbReference>
<gene>
    <name evidence="3" type="ORF">P9271_18805</name>
</gene>
<dbReference type="GeneID" id="301143567"/>
<proteinExistence type="predicted"/>
<evidence type="ECO:0000256" key="1">
    <source>
        <dbReference type="ARBA" id="ARBA00022729"/>
    </source>
</evidence>
<dbReference type="Proteomes" id="UP001342826">
    <property type="component" value="Unassembled WGS sequence"/>
</dbReference>
<keyword evidence="1" id="KW-0732">Signal</keyword>
<comment type="caution">
    <text evidence="3">The sequence shown here is derived from an EMBL/GenBank/DDBJ whole genome shotgun (WGS) entry which is preliminary data.</text>
</comment>
<evidence type="ECO:0000313" key="3">
    <source>
        <dbReference type="EMBL" id="MED4403360.1"/>
    </source>
</evidence>
<sequence length="170" mass="19791">MEDIPFTLNEKGFVISPKIARTSEFWIAHKDTLDAVFPSTVIKMKTLDGWREVTLEETEEMWPLYFPTYRHINKIIDAPLNKKFTVKFSQELNEQTISKDNIELIEKDTGERMPIQFNLLNKKYVEVVPELQLKPETSYWLVVHSDGIQARNKNKLKQGVIAEAVTVSQH</sequence>
<evidence type="ECO:0000313" key="4">
    <source>
        <dbReference type="Proteomes" id="UP001342826"/>
    </source>
</evidence>
<accession>A0ABU6P2R3</accession>
<dbReference type="Gene3D" id="2.60.40.1220">
    <property type="match status" value="1"/>
</dbReference>
<reference evidence="3 4" key="1">
    <citation type="submission" date="2023-03" db="EMBL/GenBank/DDBJ databases">
        <title>Bacillus Genome Sequencing.</title>
        <authorList>
            <person name="Dunlap C."/>
        </authorList>
    </citation>
    <scope>NUCLEOTIDE SEQUENCE [LARGE SCALE GENOMIC DNA]</scope>
    <source>
        <strain evidence="3 4">NRS-1717</strain>
    </source>
</reference>
<evidence type="ECO:0000259" key="2">
    <source>
        <dbReference type="Pfam" id="PF13205"/>
    </source>
</evidence>
<dbReference type="InterPro" id="IPR032812">
    <property type="entry name" value="SbsA_Ig"/>
</dbReference>
<keyword evidence="4" id="KW-1185">Reference proteome</keyword>
<dbReference type="RefSeq" id="WP_066235230.1">
    <property type="nucleotide sequence ID" value="NZ_JARTFS010000016.1"/>
</dbReference>
<name>A0ABU6P2R3_9BACI</name>
<dbReference type="Pfam" id="PF13205">
    <property type="entry name" value="Big_5"/>
    <property type="match status" value="1"/>
</dbReference>
<feature type="domain" description="SbsA Ig-like" evidence="2">
    <location>
        <begin position="78"/>
        <end position="158"/>
    </location>
</feature>
<protein>
    <recommendedName>
        <fullName evidence="2">SbsA Ig-like domain-containing protein</fullName>
    </recommendedName>
</protein>
<dbReference type="InterPro" id="IPR014755">
    <property type="entry name" value="Cu-Rt/internalin_Ig-like"/>
</dbReference>
<organism evidence="3 4">
    <name type="scientific">Metabacillus fastidiosus</name>
    <dbReference type="NCBI Taxonomy" id="1458"/>
    <lineage>
        <taxon>Bacteria</taxon>
        <taxon>Bacillati</taxon>
        <taxon>Bacillota</taxon>
        <taxon>Bacilli</taxon>
        <taxon>Bacillales</taxon>
        <taxon>Bacillaceae</taxon>
        <taxon>Metabacillus</taxon>
    </lineage>
</organism>